<dbReference type="EMBL" id="CAXAMM010032112">
    <property type="protein sequence ID" value="CAK9069215.1"/>
    <property type="molecule type" value="Genomic_DNA"/>
</dbReference>
<name>A0ABP0P3E0_9DINO</name>
<organism evidence="2 3">
    <name type="scientific">Durusdinium trenchii</name>
    <dbReference type="NCBI Taxonomy" id="1381693"/>
    <lineage>
        <taxon>Eukaryota</taxon>
        <taxon>Sar</taxon>
        <taxon>Alveolata</taxon>
        <taxon>Dinophyceae</taxon>
        <taxon>Suessiales</taxon>
        <taxon>Symbiodiniaceae</taxon>
        <taxon>Durusdinium</taxon>
    </lineage>
</organism>
<feature type="compositionally biased region" description="Basic and acidic residues" evidence="1">
    <location>
        <begin position="1"/>
        <end position="12"/>
    </location>
</feature>
<comment type="caution">
    <text evidence="2">The sequence shown here is derived from an EMBL/GenBank/DDBJ whole genome shotgun (WGS) entry which is preliminary data.</text>
</comment>
<evidence type="ECO:0000256" key="1">
    <source>
        <dbReference type="SAM" id="MobiDB-lite"/>
    </source>
</evidence>
<feature type="compositionally biased region" description="Low complexity" evidence="1">
    <location>
        <begin position="647"/>
        <end position="657"/>
    </location>
</feature>
<evidence type="ECO:0000313" key="2">
    <source>
        <dbReference type="EMBL" id="CAK9069215.1"/>
    </source>
</evidence>
<gene>
    <name evidence="2" type="ORF">SCF082_LOCUS34703</name>
</gene>
<reference evidence="2 3" key="1">
    <citation type="submission" date="2024-02" db="EMBL/GenBank/DDBJ databases">
        <authorList>
            <person name="Chen Y."/>
            <person name="Shah S."/>
            <person name="Dougan E. K."/>
            <person name="Thang M."/>
            <person name="Chan C."/>
        </authorList>
    </citation>
    <scope>NUCLEOTIDE SEQUENCE [LARGE SCALE GENOMIC DNA]</scope>
</reference>
<proteinExistence type="predicted"/>
<accession>A0ABP0P3E0</accession>
<feature type="region of interest" description="Disordered" evidence="1">
    <location>
        <begin position="1"/>
        <end position="28"/>
    </location>
</feature>
<feature type="region of interest" description="Disordered" evidence="1">
    <location>
        <begin position="617"/>
        <end position="675"/>
    </location>
</feature>
<protein>
    <submittedName>
        <fullName evidence="2">Uncharacterized protein</fullName>
    </submittedName>
</protein>
<evidence type="ECO:0000313" key="3">
    <source>
        <dbReference type="Proteomes" id="UP001642464"/>
    </source>
</evidence>
<keyword evidence="3" id="KW-1185">Reference proteome</keyword>
<feature type="compositionally biased region" description="Basic and acidic residues" evidence="1">
    <location>
        <begin position="633"/>
        <end position="645"/>
    </location>
</feature>
<sequence length="1855" mass="210790">MTQERCPFRPYEDFADEGDLSRPEGCGDSFEEHLLEGSNGQHGASRGFQSLDGTCHAPGDCRANSTPIDIFCPGVVQSFVPIFGENKVTKNFTPDSGDYTTGENTATPDAFDKDGCCIAFPWEEPNDYTVLMQRFPIEQQRVPFARASERGLPIRHALELSRRVFTPIWMLEGRDVAFEYFRSAEQGIWQKKVLGWKFLGYDQEIGLPFSIQLLPRGLWATQLIGHFEDDDVLTVFFVVVTPQPTMMHHADPQRGLHDVVTIAMESEAYASDRLPLMIQYDLEGIIVQTAVRCPIACTPIMICDLLQLDERCQPPYEVRISYRDDYVERFFVKYERIGLPAGSFVHLSTYIRDEQCEWELPQQYPLREHQVLILASDANFDNRHDVSDGGREAQLDLPHGQESDTVDFMQDPDIRSTRHRKLGGNDEDTSLMQVGLPAHDLVTRYMENLELQYDAIEVAVWYHPLVLMGQKATFVRWATFLIGYPGGPFVRGIWSRALGRGPCYVYPVRPMPEQGGRAGPQFIVTNFVGENVLPALVIYRGDEGNSRTFTYIFDVRQWPTMMEIFDAVIPDHGCVWDSDCVLVMGPFDAERAYTWNMRVELYEGAYLRLRETARDIPPHVWQDDGGTTCGTETHTDSASDSERGEATSSSHSSTSRTAVEGDHLNADEEVEGETGGSPLWMMQFAWELEMAKDEEDFLAGAEEVHLASMEKARYRDLLHLDGHLQGEGDVMRNFLREIFPCDGLKVFTVHLWLLEHEITAFARVVPLFQGKSMTKAVIHELGPISDSSSFWVTAAKPMPPPLSLRICPIDLVVLNSKQRAEGLRIYLIDILFRRLPKRVAVAYRRGERLLDIVRKCDLAEACDPTKHHCILSRTDDEGKREWELPDEVDEVHGSSFELGFMPPKKQKWCEHDETTMMQLQTAGVLTTPSQVVDAYMEEWTLQGNEATLWLHNDYGARVQEHPLTIDVIADRDFLDGLGRDDLGIADEIFPVRPPPIFIIRPRPHVIFVQGGRHDLVPILCQLFMDLGHDLKSLLVESRTNMIELKKIFDLASPGHGCEQRQHCYAVFAGARLPYLGTMDVQIGTFIRLFLLERQDDEHSTCCSVGTGASSDTEGEESDDLGTIGSDLQLIHWGMQLGDGENTATPRESAIDDYLYSDQCLLLGDGVHGDNTATPTDCARYTALFEPSYDDFSMFQRVLHLAKSWTPHADDQPQMRGPRQIVWDHMLLWQAIHRTDRYTRFHQFPSLLEEAIAFRRARGYWQEIVISGMIHHVLGYWEIALEDDFSFTMQELQNRLRTFVRIRSCMIDDATDDGRLRRDGSDEEMILDEVGLMQMGVEERNAQSTGEAGLSRLTLLEHRVRLQKDQIYRLLADYHEPDGMQPVSGILVSFWLLKGEMPVVQKSEKKLLLHTVVPDWTQWVEQDWLDKGLSCSYALVKQYVTSNGPERSDYHVLGTSAHDRDRGFQTILIDLTFDNIRNRGAVRYPILATVAEIVVLFVGGPLQVQHGILGELELHWRGQGGVYVFKAMETPAIPNAAFVHIVKKGRPLPAQCFQEQFRFDEEGELVLMQLGSSYRLARELRTVNDPLYRLLVGSRRSSGVEDLTANQVTLWKLTGSTSQALLEAEQFTLHSDSDSWSVMVDPMWVNDGQNVFSLVQPMPVSSVPHMVHVFETPLRSEWKYALVDLLLRNQHVRAAVAYGPSDTVLDIYRIIAYGRYRLQRLLSTSLYLSWEAPETTFYYLATQVPRLPDGAYVVMRIGELPVQACEDAGGLSLLQQGVVKIKSIEPLEGKGAWRRHPVVGLRPPGNPVQWLNLRMESMDDCFFLWNTDVVVDFPLLHYETGYQIPKGLTSLTLHHF</sequence>
<dbReference type="Proteomes" id="UP001642464">
    <property type="component" value="Unassembled WGS sequence"/>
</dbReference>